<dbReference type="STRING" id="4533.J3MK56"/>
<proteinExistence type="inferred from homology"/>
<dbReference type="GO" id="GO:1990904">
    <property type="term" value="C:ribonucleoprotein complex"/>
    <property type="evidence" value="ECO:0007669"/>
    <property type="project" value="UniProtKB-KW"/>
</dbReference>
<dbReference type="SUPFAM" id="SSF54821">
    <property type="entry name" value="Ribosomal protein S3 C-terminal domain"/>
    <property type="match status" value="1"/>
</dbReference>
<reference evidence="5" key="1">
    <citation type="journal article" date="2013" name="Nat. Commun.">
        <title>Whole-genome sequencing of Oryza brachyantha reveals mechanisms underlying Oryza genome evolution.</title>
        <authorList>
            <person name="Chen J."/>
            <person name="Huang Q."/>
            <person name="Gao D."/>
            <person name="Wang J."/>
            <person name="Lang Y."/>
            <person name="Liu T."/>
            <person name="Li B."/>
            <person name="Bai Z."/>
            <person name="Luis Goicoechea J."/>
            <person name="Liang C."/>
            <person name="Chen C."/>
            <person name="Zhang W."/>
            <person name="Sun S."/>
            <person name="Liao Y."/>
            <person name="Zhang X."/>
            <person name="Yang L."/>
            <person name="Song C."/>
            <person name="Wang M."/>
            <person name="Shi J."/>
            <person name="Liu G."/>
            <person name="Liu J."/>
            <person name="Zhou H."/>
            <person name="Zhou W."/>
            <person name="Yu Q."/>
            <person name="An N."/>
            <person name="Chen Y."/>
            <person name="Cai Q."/>
            <person name="Wang B."/>
            <person name="Liu B."/>
            <person name="Min J."/>
            <person name="Huang Y."/>
            <person name="Wu H."/>
            <person name="Li Z."/>
            <person name="Zhang Y."/>
            <person name="Yin Y."/>
            <person name="Song W."/>
            <person name="Jiang J."/>
            <person name="Jackson S.A."/>
            <person name="Wing R.A."/>
            <person name="Wang J."/>
            <person name="Chen M."/>
        </authorList>
    </citation>
    <scope>NUCLEOTIDE SEQUENCE [LARGE SCALE GENOMIC DNA]</scope>
    <source>
        <strain evidence="5">cv. IRGC 101232</strain>
    </source>
</reference>
<dbReference type="GO" id="GO:0006412">
    <property type="term" value="P:translation"/>
    <property type="evidence" value="ECO:0007669"/>
    <property type="project" value="InterPro"/>
</dbReference>
<comment type="similarity">
    <text evidence="1">Belongs to the universal ribosomal protein uS3 family.</text>
</comment>
<evidence type="ECO:0000259" key="4">
    <source>
        <dbReference type="Pfam" id="PF00189"/>
    </source>
</evidence>
<dbReference type="HOGENOM" id="CLU_3056656_0_0_1"/>
<evidence type="ECO:0000313" key="6">
    <source>
        <dbReference type="Proteomes" id="UP000006038"/>
    </source>
</evidence>
<keyword evidence="2" id="KW-0689">Ribosomal protein</keyword>
<feature type="domain" description="Small ribosomal subunit protein uS3 C-terminal" evidence="4">
    <location>
        <begin position="7"/>
        <end position="54"/>
    </location>
</feature>
<dbReference type="Pfam" id="PF00189">
    <property type="entry name" value="Ribosomal_S3_C"/>
    <property type="match status" value="1"/>
</dbReference>
<dbReference type="PANTHER" id="PTHR35928:SF2">
    <property type="entry name" value="SMALL RIBOSOMAL SUBUNIT PROTEIN US3M"/>
    <property type="match status" value="1"/>
</dbReference>
<keyword evidence="6" id="KW-1185">Reference proteome</keyword>
<evidence type="ECO:0000313" key="5">
    <source>
        <dbReference type="EnsemblPlants" id="OB07G17880.1"/>
    </source>
</evidence>
<keyword evidence="3" id="KW-0687">Ribonucleoprotein</keyword>
<dbReference type="AlphaFoldDB" id="J3MK56"/>
<dbReference type="Proteomes" id="UP000006038">
    <property type="component" value="Chromosome 7"/>
</dbReference>
<evidence type="ECO:0000256" key="2">
    <source>
        <dbReference type="ARBA" id="ARBA00022980"/>
    </source>
</evidence>
<dbReference type="InterPro" id="IPR044954">
    <property type="entry name" value="Ribosomal_uS3m_plant"/>
</dbReference>
<dbReference type="InterPro" id="IPR001351">
    <property type="entry name" value="Ribosomal_uS3_C"/>
</dbReference>
<protein>
    <recommendedName>
        <fullName evidence="4">Small ribosomal subunit protein uS3 C-terminal domain-containing protein</fullName>
    </recommendedName>
</protein>
<dbReference type="Gene3D" id="3.30.1140.32">
    <property type="entry name" value="Ribosomal protein S3, C-terminal domain"/>
    <property type="match status" value="1"/>
</dbReference>
<evidence type="ECO:0000256" key="1">
    <source>
        <dbReference type="ARBA" id="ARBA00010761"/>
    </source>
</evidence>
<dbReference type="InterPro" id="IPR036419">
    <property type="entry name" value="Ribosomal_S3_C_sf"/>
</dbReference>
<dbReference type="Gramene" id="OB07G17880.1">
    <property type="protein sequence ID" value="OB07G17880.1"/>
    <property type="gene ID" value="OB07G17880"/>
</dbReference>
<name>J3MK56_ORYBR</name>
<dbReference type="EnsemblPlants" id="OB07G17880.1">
    <property type="protein sequence ID" value="OB07G17880.1"/>
    <property type="gene ID" value="OB07G17880"/>
</dbReference>
<dbReference type="GO" id="GO:0005840">
    <property type="term" value="C:ribosome"/>
    <property type="evidence" value="ECO:0007669"/>
    <property type="project" value="UniProtKB-KW"/>
</dbReference>
<evidence type="ECO:0000256" key="3">
    <source>
        <dbReference type="ARBA" id="ARBA00023274"/>
    </source>
</evidence>
<dbReference type="GO" id="GO:0003735">
    <property type="term" value="F:structural constituent of ribosome"/>
    <property type="evidence" value="ECO:0007669"/>
    <property type="project" value="InterPro"/>
</dbReference>
<sequence length="54" mass="6027">FFSRSIISFRKAIKKAIELTKKTDIKGVKVKIAGRLAGKEIARAECIKKGRLPL</sequence>
<reference evidence="5" key="2">
    <citation type="submission" date="2013-04" db="UniProtKB">
        <authorList>
            <consortium name="EnsemblPlants"/>
        </authorList>
    </citation>
    <scope>IDENTIFICATION</scope>
</reference>
<dbReference type="PANTHER" id="PTHR35928">
    <property type="entry name" value="RIBOSOMAL PROTEIN S3, MITOCHONDRIAL"/>
    <property type="match status" value="1"/>
</dbReference>
<accession>J3MK56</accession>
<organism evidence="5">
    <name type="scientific">Oryza brachyantha</name>
    <name type="common">malo sina</name>
    <dbReference type="NCBI Taxonomy" id="4533"/>
    <lineage>
        <taxon>Eukaryota</taxon>
        <taxon>Viridiplantae</taxon>
        <taxon>Streptophyta</taxon>
        <taxon>Embryophyta</taxon>
        <taxon>Tracheophyta</taxon>
        <taxon>Spermatophyta</taxon>
        <taxon>Magnoliopsida</taxon>
        <taxon>Liliopsida</taxon>
        <taxon>Poales</taxon>
        <taxon>Poaceae</taxon>
        <taxon>BOP clade</taxon>
        <taxon>Oryzoideae</taxon>
        <taxon>Oryzeae</taxon>
        <taxon>Oryzinae</taxon>
        <taxon>Oryza</taxon>
    </lineage>
</organism>